<keyword evidence="2" id="KW-1185">Reference proteome</keyword>
<reference evidence="1" key="1">
    <citation type="journal article" date="2022" name="Virus Res.">
        <title>Genome analysis of Psilogramma increta granulovirus and its intrapopulation diversity.</title>
        <authorList>
            <person name="Zhang H."/>
            <person name="Li L."/>
            <person name="Chen B."/>
            <person name="Zuo Y."/>
            <person name="Wu W."/>
            <person name="Yuan M."/>
            <person name="Yang K."/>
        </authorList>
    </citation>
    <scope>NUCLEOTIDE SEQUENCE</scope>
    <source>
        <strain evidence="1">GZ</strain>
    </source>
</reference>
<protein>
    <submittedName>
        <fullName evidence="1">Lef-7</fullName>
    </submittedName>
</protein>
<name>A0A977TNT5_9BBAC</name>
<evidence type="ECO:0000313" key="2">
    <source>
        <dbReference type="Proteomes" id="UP001265762"/>
    </source>
</evidence>
<sequence>MNNVNNIDNKMFWSIRKKPVVFKSVLNGNKLKLYNIQDYMVCKSKLKNNNNFKLPTLPQEVIEYIIYQTNNVALYTNLYGHCVKRLVMLLNNHMLKQFFAEAGSNADLLLKKHYNNSPFVPYLRSMFMCKNDEDVSDFVMYEVPDEVLCNIINECDNNLNAMMKFNFAWWRIMRIIMKLLPKDESIQCFNMYTCENSLEDVQIIDKMFSECQTINHKYPVLNYNNYKNMVHKKIDLNMDSRNFIFYKYKQKIDKKKKTYCTPLDYIVNENDIKPLYVTRGFVIVINELHYELDDDGDYLLVFNEDELDNIEQLKFNKEKNEDTYFDSEYDSEDEDDDKIVFEDNYEDYVNNHVNVLKKYK</sequence>
<dbReference type="Proteomes" id="UP001265762">
    <property type="component" value="Segment"/>
</dbReference>
<dbReference type="EMBL" id="ON803509">
    <property type="protein sequence ID" value="UXX41818.1"/>
    <property type="molecule type" value="Genomic_DNA"/>
</dbReference>
<evidence type="ECO:0000313" key="1">
    <source>
        <dbReference type="EMBL" id="UXX41818.1"/>
    </source>
</evidence>
<organism evidence="1 2">
    <name type="scientific">Psilogramma increta granulovirus</name>
    <dbReference type="NCBI Taxonomy" id="2953508"/>
    <lineage>
        <taxon>Viruses</taxon>
        <taxon>Viruses incertae sedis</taxon>
        <taxon>Naldaviricetes</taxon>
        <taxon>Lefavirales</taxon>
        <taxon>Baculoviridae</taxon>
        <taxon>Betabaculovirus</taxon>
        <taxon>Betabaculovirus psincretae</taxon>
    </lineage>
</organism>
<accession>A0A977TNT5</accession>
<proteinExistence type="predicted"/>